<gene>
    <name evidence="13" type="ORF">DPMN_121291</name>
</gene>
<evidence type="ECO:0000256" key="10">
    <source>
        <dbReference type="SAM" id="Coils"/>
    </source>
</evidence>
<dbReference type="InterPro" id="IPR000719">
    <property type="entry name" value="Prot_kinase_dom"/>
</dbReference>
<dbReference type="PROSITE" id="PS00108">
    <property type="entry name" value="PROTEIN_KINASE_ST"/>
    <property type="match status" value="1"/>
</dbReference>
<dbReference type="Gene3D" id="1.20.1270.420">
    <property type="match status" value="1"/>
</dbReference>
<keyword evidence="8" id="KW-0067">ATP-binding</keyword>
<dbReference type="InterPro" id="IPR051180">
    <property type="entry name" value="IKK"/>
</dbReference>
<evidence type="ECO:0000256" key="8">
    <source>
        <dbReference type="ARBA" id="ARBA00022840"/>
    </source>
</evidence>
<dbReference type="InterPro" id="IPR041087">
    <property type="entry name" value="TBK1_ULD"/>
</dbReference>
<feature type="domain" description="Protein kinase" evidence="12">
    <location>
        <begin position="16"/>
        <end position="316"/>
    </location>
</feature>
<sequence>MMDQSRLKATENYVYNAVDDYIGKGATCSVYKGIRKDTGEVHALKIFEKRLTTIAEREIVALRSLKHANIVDFIAQETDRDTGRVVAVMEHCEKSLFTALNEPENKFGLSEDEFIRFFKHIVEGMKHLRQHGFLHRDIKPGNILIVQNDDGSNVYKLSDFGTAKPVLETEAFQSLVGTEEYLHPNIFKAAFIEKGMSRQFDAAADLWSLGATLYHAATGKVPFQPHQGRNNRAVMFQMIAEKPFGVIAGEQRSATGNVIWIRELPESCQFSRWLKEALTDIFKHLMEGDPSKAMTFDSFFNAADDILGRHIVHVFTTTSARHFRLYMRQEAEFFDLQEEIKVETNIPPKDQVIYYEESLLRDIVRQTDPLCTYPKISDSVPLVLIRATAVQSCVMPDEIRLWYKETLFDSEPFFGEEIVLEEDFKKAKSICESIALIQTYIELGCLTQTLFEKTINRTERWKGILVSRLKAEVEMTRNRIKDLVHIHAAITRGGVQPGFQPAEGVSIENLKAKINSCSSQITNIELQSQEHVTRPFSDGCVDSNKCPIKIARFLQQAKLKKQAFEMLRRQRRQPLPYHEAQLHKFDRKQLVTLFRKSLTLWSDHCKVKVTEIHGHFLEWHSSFAKLQEKIEMLQKELRATHSAIKKYTRQFQVNRDLLSMQSSASGTSLVSMDQENVLSPSVTNGDTPSPRNSTASSGPFVAVAKRRELAANLVNQLEEVQSGQTDMKRMISESDDIQAQSMRLMSLDDMTLIEIPSLGNIENRTT</sequence>
<evidence type="ECO:0000256" key="6">
    <source>
        <dbReference type="ARBA" id="ARBA00022741"/>
    </source>
</evidence>
<dbReference type="Gene3D" id="1.10.510.10">
    <property type="entry name" value="Transferase(Phosphotransferase) domain 1"/>
    <property type="match status" value="1"/>
</dbReference>
<keyword evidence="3" id="KW-0963">Cytoplasm</keyword>
<dbReference type="GO" id="GO:0005524">
    <property type="term" value="F:ATP binding"/>
    <property type="evidence" value="ECO:0007669"/>
    <property type="project" value="UniProtKB-KW"/>
</dbReference>
<dbReference type="EC" id="2.7.11.10" evidence="2"/>
<evidence type="ECO:0000313" key="13">
    <source>
        <dbReference type="EMBL" id="KAH3819552.1"/>
    </source>
</evidence>
<dbReference type="Gene3D" id="3.30.200.20">
    <property type="entry name" value="Phosphorylase Kinase, domain 1"/>
    <property type="match status" value="1"/>
</dbReference>
<comment type="subcellular location">
    <subcellularLocation>
        <location evidence="1">Cytoplasm</location>
    </subcellularLocation>
</comment>
<dbReference type="Proteomes" id="UP000828390">
    <property type="component" value="Unassembled WGS sequence"/>
</dbReference>
<keyword evidence="10" id="KW-0175">Coiled coil</keyword>
<dbReference type="AlphaFoldDB" id="A0A9D4GMH9"/>
<proteinExistence type="predicted"/>
<dbReference type="PANTHER" id="PTHR22969:SF15">
    <property type="entry name" value="FI05319P"/>
    <property type="match status" value="1"/>
</dbReference>
<dbReference type="OrthoDB" id="10013850at2759"/>
<reference evidence="13" key="1">
    <citation type="journal article" date="2019" name="bioRxiv">
        <title>The Genome of the Zebra Mussel, Dreissena polymorpha: A Resource for Invasive Species Research.</title>
        <authorList>
            <person name="McCartney M.A."/>
            <person name="Auch B."/>
            <person name="Kono T."/>
            <person name="Mallez S."/>
            <person name="Zhang Y."/>
            <person name="Obille A."/>
            <person name="Becker A."/>
            <person name="Abrahante J.E."/>
            <person name="Garbe J."/>
            <person name="Badalamenti J.P."/>
            <person name="Herman A."/>
            <person name="Mangelson H."/>
            <person name="Liachko I."/>
            <person name="Sullivan S."/>
            <person name="Sone E.D."/>
            <person name="Koren S."/>
            <person name="Silverstein K.A.T."/>
            <person name="Beckman K.B."/>
            <person name="Gohl D.M."/>
        </authorList>
    </citation>
    <scope>NUCLEOTIDE SEQUENCE</scope>
    <source>
        <strain evidence="13">Duluth1</strain>
        <tissue evidence="13">Whole animal</tissue>
    </source>
</reference>
<reference evidence="13" key="2">
    <citation type="submission" date="2020-11" db="EMBL/GenBank/DDBJ databases">
        <authorList>
            <person name="McCartney M.A."/>
            <person name="Auch B."/>
            <person name="Kono T."/>
            <person name="Mallez S."/>
            <person name="Becker A."/>
            <person name="Gohl D.M."/>
            <person name="Silverstein K.A.T."/>
            <person name="Koren S."/>
            <person name="Bechman K.B."/>
            <person name="Herman A."/>
            <person name="Abrahante J.E."/>
            <person name="Garbe J."/>
        </authorList>
    </citation>
    <scope>NUCLEOTIDE SEQUENCE</scope>
    <source>
        <strain evidence="13">Duluth1</strain>
        <tissue evidence="13">Whole animal</tissue>
    </source>
</reference>
<dbReference type="FunFam" id="1.10.510.10:FF:000100">
    <property type="entry name" value="inhibitor of nuclear factor kappa-B kinase subunit epsilon"/>
    <property type="match status" value="1"/>
</dbReference>
<evidence type="ECO:0000256" key="11">
    <source>
        <dbReference type="SAM" id="MobiDB-lite"/>
    </source>
</evidence>
<dbReference type="SMART" id="SM00220">
    <property type="entry name" value="S_TKc"/>
    <property type="match status" value="1"/>
</dbReference>
<dbReference type="SUPFAM" id="SSF56112">
    <property type="entry name" value="Protein kinase-like (PK-like)"/>
    <property type="match status" value="1"/>
</dbReference>
<evidence type="ECO:0000256" key="7">
    <source>
        <dbReference type="ARBA" id="ARBA00022777"/>
    </source>
</evidence>
<comment type="catalytic activity">
    <reaction evidence="9">
        <text>L-seryl-[I-kappa-B protein] + ATP = O-phospho-L-seryl-[I-kappa-B protein] + ADP + H(+)</text>
        <dbReference type="Rhea" id="RHEA:19073"/>
        <dbReference type="Rhea" id="RHEA-COMP:13698"/>
        <dbReference type="Rhea" id="RHEA-COMP:13699"/>
        <dbReference type="ChEBI" id="CHEBI:15378"/>
        <dbReference type="ChEBI" id="CHEBI:29999"/>
        <dbReference type="ChEBI" id="CHEBI:30616"/>
        <dbReference type="ChEBI" id="CHEBI:83421"/>
        <dbReference type="ChEBI" id="CHEBI:456216"/>
        <dbReference type="EC" id="2.7.11.10"/>
    </reaction>
</comment>
<feature type="coiled-coil region" evidence="10">
    <location>
        <begin position="623"/>
        <end position="650"/>
    </location>
</feature>
<dbReference type="Pfam" id="PF00069">
    <property type="entry name" value="Pkinase"/>
    <property type="match status" value="1"/>
</dbReference>
<dbReference type="PANTHER" id="PTHR22969">
    <property type="entry name" value="IKB KINASE"/>
    <property type="match status" value="1"/>
</dbReference>
<comment type="caution">
    <text evidence="13">The sequence shown here is derived from an EMBL/GenBank/DDBJ whole genome shotgun (WGS) entry which is preliminary data.</text>
</comment>
<keyword evidence="6" id="KW-0547">Nucleotide-binding</keyword>
<name>A0A9D4GMH9_DREPO</name>
<evidence type="ECO:0000256" key="1">
    <source>
        <dbReference type="ARBA" id="ARBA00004496"/>
    </source>
</evidence>
<protein>
    <recommendedName>
        <fullName evidence="2">IkappaB kinase</fullName>
        <ecNumber evidence="2">2.7.11.10</ecNumber>
    </recommendedName>
</protein>
<dbReference type="GO" id="GO:0008384">
    <property type="term" value="F:IkappaB kinase activity"/>
    <property type="evidence" value="ECO:0007669"/>
    <property type="project" value="UniProtKB-EC"/>
</dbReference>
<evidence type="ECO:0000259" key="12">
    <source>
        <dbReference type="PROSITE" id="PS50011"/>
    </source>
</evidence>
<accession>A0A9D4GMH9</accession>
<evidence type="ECO:0000256" key="2">
    <source>
        <dbReference type="ARBA" id="ARBA00012442"/>
    </source>
</evidence>
<evidence type="ECO:0000256" key="3">
    <source>
        <dbReference type="ARBA" id="ARBA00022490"/>
    </source>
</evidence>
<keyword evidence="5" id="KW-0808">Transferase</keyword>
<feature type="region of interest" description="Disordered" evidence="11">
    <location>
        <begin position="678"/>
        <end position="697"/>
    </location>
</feature>
<dbReference type="Pfam" id="PF18396">
    <property type="entry name" value="TBK1_ULD"/>
    <property type="match status" value="1"/>
</dbReference>
<keyword evidence="4" id="KW-0723">Serine/threonine-protein kinase</keyword>
<keyword evidence="14" id="KW-1185">Reference proteome</keyword>
<keyword evidence="7" id="KW-0418">Kinase</keyword>
<dbReference type="Pfam" id="PF18394">
    <property type="entry name" value="TBK1_CCD1"/>
    <property type="match status" value="1"/>
</dbReference>
<dbReference type="EMBL" id="JAIWYP010000005">
    <property type="protein sequence ID" value="KAH3819552.1"/>
    <property type="molecule type" value="Genomic_DNA"/>
</dbReference>
<dbReference type="GO" id="GO:0005737">
    <property type="term" value="C:cytoplasm"/>
    <property type="evidence" value="ECO:0007669"/>
    <property type="project" value="UniProtKB-SubCell"/>
</dbReference>
<dbReference type="InterPro" id="IPR011009">
    <property type="entry name" value="Kinase-like_dom_sf"/>
</dbReference>
<evidence type="ECO:0000313" key="14">
    <source>
        <dbReference type="Proteomes" id="UP000828390"/>
    </source>
</evidence>
<evidence type="ECO:0000256" key="4">
    <source>
        <dbReference type="ARBA" id="ARBA00022527"/>
    </source>
</evidence>
<dbReference type="InterPro" id="IPR008271">
    <property type="entry name" value="Ser/Thr_kinase_AS"/>
</dbReference>
<evidence type="ECO:0000256" key="5">
    <source>
        <dbReference type="ARBA" id="ARBA00022679"/>
    </source>
</evidence>
<evidence type="ECO:0000256" key="9">
    <source>
        <dbReference type="ARBA" id="ARBA00048789"/>
    </source>
</evidence>
<organism evidence="13 14">
    <name type="scientific">Dreissena polymorpha</name>
    <name type="common">Zebra mussel</name>
    <name type="synonym">Mytilus polymorpha</name>
    <dbReference type="NCBI Taxonomy" id="45954"/>
    <lineage>
        <taxon>Eukaryota</taxon>
        <taxon>Metazoa</taxon>
        <taxon>Spiralia</taxon>
        <taxon>Lophotrochozoa</taxon>
        <taxon>Mollusca</taxon>
        <taxon>Bivalvia</taxon>
        <taxon>Autobranchia</taxon>
        <taxon>Heteroconchia</taxon>
        <taxon>Euheterodonta</taxon>
        <taxon>Imparidentia</taxon>
        <taxon>Neoheterodontei</taxon>
        <taxon>Myida</taxon>
        <taxon>Dreissenoidea</taxon>
        <taxon>Dreissenidae</taxon>
        <taxon>Dreissena</taxon>
    </lineage>
</organism>
<dbReference type="Gene3D" id="3.10.20.90">
    <property type="entry name" value="Phosphatidylinositol 3-kinase Catalytic Subunit, Chain A, domain 1"/>
    <property type="match status" value="1"/>
</dbReference>
<dbReference type="InterPro" id="IPR041309">
    <property type="entry name" value="TBK1_CC1"/>
</dbReference>
<dbReference type="PROSITE" id="PS50011">
    <property type="entry name" value="PROTEIN_KINASE_DOM"/>
    <property type="match status" value="1"/>
</dbReference>